<dbReference type="GO" id="GO:0046872">
    <property type="term" value="F:metal ion binding"/>
    <property type="evidence" value="ECO:0007669"/>
    <property type="project" value="UniProtKB-KW"/>
</dbReference>
<reference evidence="2" key="1">
    <citation type="submission" date="2011-11" db="EMBL/GenBank/DDBJ databases">
        <title>Decoding the brain transcriptome of the Eastern honeybee (Apis cerana) based on pyrosequencing.</title>
        <authorList>
            <person name="Sun L."/>
            <person name="Zheng H."/>
            <person name="Wang Y."/>
            <person name="Xie X."/>
            <person name="Zhu Y."/>
            <person name="Gu W."/>
            <person name="Wang S."/>
        </authorList>
    </citation>
    <scope>NUCLEOTIDE SEQUENCE</scope>
    <source>
        <tissue evidence="2">Brain</tissue>
    </source>
</reference>
<evidence type="ECO:0000313" key="2">
    <source>
        <dbReference type="EMBL" id="AEY61922.1"/>
    </source>
</evidence>
<accession>V9IMA9</accession>
<dbReference type="PANTHER" id="PTHR46594">
    <property type="entry name" value="P-TYPE CATION-TRANSPORTING ATPASE"/>
    <property type="match status" value="1"/>
</dbReference>
<dbReference type="EMBL" id="JR053412">
    <property type="protein sequence ID" value="AEY61922.1"/>
    <property type="molecule type" value="mRNA"/>
</dbReference>
<dbReference type="AlphaFoldDB" id="V9IMA9"/>
<dbReference type="PANTHER" id="PTHR46594:SF4">
    <property type="entry name" value="P-TYPE CATION-TRANSPORTING ATPASE"/>
    <property type="match status" value="1"/>
</dbReference>
<keyword evidence="1" id="KW-0479">Metal-binding</keyword>
<gene>
    <name evidence="2" type="ORF">ACCB14633</name>
</gene>
<protein>
    <submittedName>
        <fullName evidence="2">Copper-transporting ATPase 1</fullName>
    </submittedName>
</protein>
<name>V9IMA9_APICE</name>
<evidence type="ECO:0000256" key="1">
    <source>
        <dbReference type="ARBA" id="ARBA00022723"/>
    </source>
</evidence>
<proteinExistence type="evidence at transcript level"/>
<organism evidence="2">
    <name type="scientific">Apis cerana</name>
    <name type="common">Indian honeybee</name>
    <dbReference type="NCBI Taxonomy" id="7461"/>
    <lineage>
        <taxon>Eukaryota</taxon>
        <taxon>Metazoa</taxon>
        <taxon>Ecdysozoa</taxon>
        <taxon>Arthropoda</taxon>
        <taxon>Hexapoda</taxon>
        <taxon>Insecta</taxon>
        <taxon>Pterygota</taxon>
        <taxon>Neoptera</taxon>
        <taxon>Endopterygota</taxon>
        <taxon>Hymenoptera</taxon>
        <taxon>Apocrita</taxon>
        <taxon>Aculeata</taxon>
        <taxon>Apoidea</taxon>
        <taxon>Anthophila</taxon>
        <taxon>Apidae</taxon>
        <taxon>Apis</taxon>
    </lineage>
</organism>
<sequence>MIMQEHVSPQTFFDTPPMLLVFISLGRWLEHVAKGKTSEALSKLLL</sequence>